<feature type="chain" id="PRO_5009921620" evidence="1">
    <location>
        <begin position="22"/>
        <end position="250"/>
    </location>
</feature>
<name>A0A1M6V9Y8_9BRAD</name>
<sequence>MHLCRQTFAVAIILLATPSVAAPHHGGRILRQLETSAPPVILVSNETKSQEPDIDMFAYMTGKCSTLKVAGRDFACRAVAYFHSQQGRANFTIALDDPTDNSHIISFSGENARREQDDLYELSVDHMLLNSKDRPKVDGLPVPSAELSAGTCKQIGSFAAARVSSISCSATDKDGKKYELQFESDGSPMTVRTIKQGPPTERKRRARLNERLECRNKADVAKILPRDLTAYIIRCLAEDSSQKPATDEPQ</sequence>
<proteinExistence type="predicted"/>
<feature type="signal peptide" evidence="1">
    <location>
        <begin position="1"/>
        <end position="21"/>
    </location>
</feature>
<dbReference type="EMBL" id="LT670844">
    <property type="protein sequence ID" value="SHK78323.1"/>
    <property type="molecule type" value="Genomic_DNA"/>
</dbReference>
<reference evidence="2 3" key="1">
    <citation type="submission" date="2016-11" db="EMBL/GenBank/DDBJ databases">
        <authorList>
            <person name="Jaros S."/>
            <person name="Januszkiewicz K."/>
            <person name="Wedrychowicz H."/>
        </authorList>
    </citation>
    <scope>NUCLEOTIDE SEQUENCE [LARGE SCALE GENOMIC DNA]</scope>
    <source>
        <strain evidence="2 3">GAS499</strain>
    </source>
</reference>
<evidence type="ECO:0000313" key="2">
    <source>
        <dbReference type="EMBL" id="SHK78323.1"/>
    </source>
</evidence>
<dbReference type="AlphaFoldDB" id="A0A1M6V9Y8"/>
<keyword evidence="1" id="KW-0732">Signal</keyword>
<protein>
    <submittedName>
        <fullName evidence="2">Uncharacterized protein</fullName>
    </submittedName>
</protein>
<accession>A0A1M6V9Y8</accession>
<evidence type="ECO:0000313" key="3">
    <source>
        <dbReference type="Proteomes" id="UP000189935"/>
    </source>
</evidence>
<gene>
    <name evidence="2" type="ORF">SAMN05444159_4175</name>
</gene>
<evidence type="ECO:0000256" key="1">
    <source>
        <dbReference type="SAM" id="SignalP"/>
    </source>
</evidence>
<dbReference type="Proteomes" id="UP000189935">
    <property type="component" value="Chromosome I"/>
</dbReference>
<organism evidence="2 3">
    <name type="scientific">Bradyrhizobium lablabi</name>
    <dbReference type="NCBI Taxonomy" id="722472"/>
    <lineage>
        <taxon>Bacteria</taxon>
        <taxon>Pseudomonadati</taxon>
        <taxon>Pseudomonadota</taxon>
        <taxon>Alphaproteobacteria</taxon>
        <taxon>Hyphomicrobiales</taxon>
        <taxon>Nitrobacteraceae</taxon>
        <taxon>Bradyrhizobium</taxon>
    </lineage>
</organism>